<dbReference type="Pfam" id="PF08385">
    <property type="entry name" value="DHC_N1"/>
    <property type="match status" value="2"/>
</dbReference>
<feature type="domain" description="Dynein heavy chain linker" evidence="3">
    <location>
        <begin position="766"/>
        <end position="1020"/>
    </location>
</feature>
<dbReference type="GO" id="GO:0007018">
    <property type="term" value="P:microtubule-based movement"/>
    <property type="evidence" value="ECO:0007669"/>
    <property type="project" value="InterPro"/>
</dbReference>
<dbReference type="PANTHER" id="PTHR46532">
    <property type="entry name" value="MALE FERTILITY FACTOR KL5"/>
    <property type="match status" value="1"/>
</dbReference>
<proteinExistence type="inferred from homology"/>
<dbReference type="EMBL" id="CAXIEN010000145">
    <property type="protein sequence ID" value="CAL1281585.1"/>
    <property type="molecule type" value="Genomic_DNA"/>
</dbReference>
<comment type="caution">
    <text evidence="5">The sequence shown here is derived from an EMBL/GenBank/DDBJ whole genome shotgun (WGS) entry which is preliminary data.</text>
</comment>
<organism evidence="5 6">
    <name type="scientific">Larinioides sclopetarius</name>
    <dbReference type="NCBI Taxonomy" id="280406"/>
    <lineage>
        <taxon>Eukaryota</taxon>
        <taxon>Metazoa</taxon>
        <taxon>Ecdysozoa</taxon>
        <taxon>Arthropoda</taxon>
        <taxon>Chelicerata</taxon>
        <taxon>Arachnida</taxon>
        <taxon>Araneae</taxon>
        <taxon>Araneomorphae</taxon>
        <taxon>Entelegynae</taxon>
        <taxon>Araneoidea</taxon>
        <taxon>Araneidae</taxon>
        <taxon>Larinioides</taxon>
    </lineage>
</organism>
<evidence type="ECO:0000259" key="3">
    <source>
        <dbReference type="Pfam" id="PF08393"/>
    </source>
</evidence>
<accession>A0AAV2ACE4</accession>
<dbReference type="GO" id="GO:0005858">
    <property type="term" value="C:axonemal dynein complex"/>
    <property type="evidence" value="ECO:0007669"/>
    <property type="project" value="TreeGrafter"/>
</dbReference>
<evidence type="ECO:0000259" key="2">
    <source>
        <dbReference type="Pfam" id="PF08385"/>
    </source>
</evidence>
<dbReference type="Gene3D" id="1.10.287.2620">
    <property type="match status" value="1"/>
</dbReference>
<evidence type="ECO:0000313" key="6">
    <source>
        <dbReference type="Proteomes" id="UP001497382"/>
    </source>
</evidence>
<dbReference type="FunFam" id="1.20.140.100:FF:000003">
    <property type="entry name" value="Dynein, axonemal, heavy chain 5"/>
    <property type="match status" value="1"/>
</dbReference>
<evidence type="ECO:0000259" key="4">
    <source>
        <dbReference type="Pfam" id="PF25007"/>
    </source>
</evidence>
<sequence>MTSFFTKVTNQIVVVCRNYITESGKVDLWTLPRQVAMSRMKKCIKLFKDYKKNLEEVREGVSSEIRQRNFEFFQVPVLGTFHSFCKRLIAICEMFDTIDELSVLHKCHAEGIEIHSSKLNSIVNAIKGKTYDLLDHRKMDFNNDYIEFKNQIAELKIYNSKAAVKKPMKAPFARKISWARALFKRIEAPMELLKPNIDILQPQSQQRVVQTYNALAEILTEYMVLHHNAYCRKIKNVSSELQKSILITKSTETGVEDWEVNFTDTLYMMLKDSQSMIELQLNIPDEGKFLLSNHNRLMESKVKMQELLYKFKLAISKVPPIFAPLISPLVRRVECALRPGVTYLQWLSANIDDYIMNVKKTIENLEFVIKNASGTNNIRLNSLLDNIGNVFLFKLPSEPCDPEDFVSYVEGICKTGEETLFFKCLCFDKVVGELLSFLLEEGNTAYTESLNIDLYGRNLETPKQITVQRPPKPLQPGEIRITFHQRVFDLADTQRLLAVLDTAAKSVQPEISKVYKIFLEFKDVWAQDKEKQIQDFMETNPFRDIYELKRKLQYYKNLEKEILELPFSYTIAGIELRTNIIKEYLLKGVHKWFTSYGNSINRKYLNKVIEISDFLDDKRKIINLPVKELSDVQRAMNCFETVSENFTDIDMELEPIKDAYALLLKFEFPVDLDEVEKAKSLPAALDSLLKKSRQVANELTDDQFKYLAILKDFVETFKVDVIEFDDDYQKDGPMVDGITPEEASKRVDLFAIDRIKCHIIILYSVYLHRCMRLPKGCKDWSYFTVLKQRIEDFKDTCPLLTRLRNDAMTMNHWKRIEKVCNHKFDEDQSKWTLGTVMEAPLLVFKDDVEDICIAAEKEREIEAKLNQIFADWAIENLFFSQFKNRGELLLKGTEAGETTVKLEDGLMTLGSLLSNRYSAAMKDTILKWLHYLTTATEVIENWLIVQNLWVYLEAVFVGGDIAKQLPKEAERFAVIDSTWVKLMERAREKINVIKCCAEDDTMSKALPHLLEELEACQKSLVG</sequence>
<dbReference type="InterPro" id="IPR042222">
    <property type="entry name" value="Dynein_2_N"/>
</dbReference>
<name>A0AAV2ACE4_9ARAC</name>
<dbReference type="Proteomes" id="UP001497382">
    <property type="component" value="Unassembled WGS sequence"/>
</dbReference>
<dbReference type="InterPro" id="IPR013602">
    <property type="entry name" value="Dynein_heavy_linker"/>
</dbReference>
<keyword evidence="6" id="KW-1185">Reference proteome</keyword>
<dbReference type="Gene3D" id="1.20.140.100">
    <property type="entry name" value="Dynein heavy chain, N-terminal domain 2"/>
    <property type="match status" value="1"/>
</dbReference>
<dbReference type="Pfam" id="PF08393">
    <property type="entry name" value="DHC_N2"/>
    <property type="match status" value="1"/>
</dbReference>
<evidence type="ECO:0008006" key="7">
    <source>
        <dbReference type="Google" id="ProtNLM"/>
    </source>
</evidence>
<dbReference type="GO" id="GO:0051959">
    <property type="term" value="F:dynein light intermediate chain binding"/>
    <property type="evidence" value="ECO:0007669"/>
    <property type="project" value="InterPro"/>
</dbReference>
<dbReference type="GO" id="GO:0045505">
    <property type="term" value="F:dynein intermediate chain binding"/>
    <property type="evidence" value="ECO:0007669"/>
    <property type="project" value="InterPro"/>
</dbReference>
<dbReference type="InterPro" id="IPR056759">
    <property type="entry name" value="DYH2-5-8_CC"/>
</dbReference>
<dbReference type="InterPro" id="IPR013594">
    <property type="entry name" value="Dynein_heavy_tail"/>
</dbReference>
<comment type="similarity">
    <text evidence="1">Belongs to the dynein heavy chain family.</text>
</comment>
<evidence type="ECO:0000256" key="1">
    <source>
        <dbReference type="ARBA" id="ARBA00008887"/>
    </source>
</evidence>
<feature type="domain" description="Dynein heavy chain tail" evidence="2">
    <location>
        <begin position="163"/>
        <end position="354"/>
    </location>
</feature>
<dbReference type="PANTHER" id="PTHR46532:SF4">
    <property type="entry name" value="AAA+ ATPASE DOMAIN-CONTAINING PROTEIN"/>
    <property type="match status" value="1"/>
</dbReference>
<evidence type="ECO:0000313" key="5">
    <source>
        <dbReference type="EMBL" id="CAL1281585.1"/>
    </source>
</evidence>
<protein>
    <recommendedName>
        <fullName evidence="7">Dynein heavy chain</fullName>
    </recommendedName>
</protein>
<dbReference type="InterPro" id="IPR026983">
    <property type="entry name" value="DHC"/>
</dbReference>
<feature type="domain" description="Dynein axonemal heavy chain 2/5/8 coiled-coil" evidence="4">
    <location>
        <begin position="604"/>
        <end position="690"/>
    </location>
</feature>
<dbReference type="AlphaFoldDB" id="A0AAV2ACE4"/>
<reference evidence="5 6" key="1">
    <citation type="submission" date="2024-04" db="EMBL/GenBank/DDBJ databases">
        <authorList>
            <person name="Rising A."/>
            <person name="Reimegard J."/>
            <person name="Sonavane S."/>
            <person name="Akerstrom W."/>
            <person name="Nylinder S."/>
            <person name="Hedman E."/>
            <person name="Kallberg Y."/>
        </authorList>
    </citation>
    <scope>NUCLEOTIDE SEQUENCE [LARGE SCALE GENOMIC DNA]</scope>
</reference>
<gene>
    <name evidence="5" type="ORF">LARSCL_LOCUS11647</name>
</gene>
<dbReference type="Pfam" id="PF25007">
    <property type="entry name" value="DYH2-5-8_CC"/>
    <property type="match status" value="1"/>
</dbReference>
<feature type="domain" description="Dynein heavy chain tail" evidence="2">
    <location>
        <begin position="1"/>
        <end position="156"/>
    </location>
</feature>